<evidence type="ECO:0000313" key="1">
    <source>
        <dbReference type="EMBL" id="KAG8002535.1"/>
    </source>
</evidence>
<keyword evidence="2" id="KW-1185">Reference proteome</keyword>
<feature type="non-terminal residue" evidence="1">
    <location>
        <position position="1"/>
    </location>
</feature>
<feature type="non-terminal residue" evidence="1">
    <location>
        <position position="2988"/>
    </location>
</feature>
<reference evidence="1" key="1">
    <citation type="submission" date="2020-04" db="EMBL/GenBank/DDBJ databases">
        <title>A chromosome-scale assembly and high-density genetic map of the yellow drum (Nibea albiflora) genome.</title>
        <authorList>
            <person name="Xu D."/>
            <person name="Zhang W."/>
            <person name="Chen R."/>
            <person name="Tan P."/>
            <person name="Wang L."/>
            <person name="Song H."/>
            <person name="Tian L."/>
            <person name="Zhu Q."/>
            <person name="Wang B."/>
        </authorList>
    </citation>
    <scope>NUCLEOTIDE SEQUENCE</scope>
    <source>
        <strain evidence="1">ZJHYS-2018</strain>
    </source>
</reference>
<dbReference type="Proteomes" id="UP000805704">
    <property type="component" value="Chromosome 5"/>
</dbReference>
<comment type="caution">
    <text evidence="1">The sequence shown here is derived from an EMBL/GenBank/DDBJ whole genome shotgun (WGS) entry which is preliminary data.</text>
</comment>
<sequence length="2988" mass="323391">TAVPELLLHPQVMPASNYDSACLPDLLPLYYKRLFPFSQYYRWLNYGGVQKNYFQNREFSFTLKDDIYVRYQSFSTQGELEKEMQKMNPYKIDIGAIYSHRPNQHNTVKSGSFQALEKELVFDIDMTDYDDVRSCCSAADICSKCWTLMTIAIRILDRALREDFGFQHLLWVYSGRRGVHCWVCDEAARKLSVAARSAVAEYLSLVKGGEQTLKKVVLTDPIHPFIRESLAVVNHYFTQYALQDQDILGRKESIDKVLALVPEDILFFLCLRKDLQQDFKNEKKPETRWKLIEDQAIRKQSTAKKGQHFEKEIMLQYCYPRLDVNVSKGVNHLLKSPFSVHPKTGRISVPMDIKELDTFDPFAVPTISLICEELDRPRTGEEDEKSEDIKDKENEKDGAERRKIRDYKKTSLGKYVKYFDQFLDGMARSWKGDLLRKTATMPGEATETVPVTEQEMQQPQVETEVSNLSAPPDVAASTVSKAITLENPPETSVPAQEISSPAEASIQTTADQANGVAATQMTKQAEELVATPVSQQEATADPTGDPAGLPVPEASVPSAEASVASPEEPRAEDAAPTKVGESKEPVVAAEESASKEVISVEAKASEEAVAEKLPGDPKPSAPKDVSVKTEDVKAADSPKAAVEASSDAAQDANVTVATQNENPDQEEPVTLLSKGIQSKGTSKCEGPPLSTRHLSATPPAPASSQQPQAASGPAKPKGKDAKGAQGSAPKAVPGRRKRSSMSASSSSPTSPKSTSSTPLSPMPSSPLAATPGSSPAQGNRFTPKVVKAGKQGKVQKGEAFAPAPAPEVCKVPAAAEKPAEAAPKQPVVEAKPAPVAAKPVAALPAFKITPKPAVAAPVSFSGTIASSPPKSVEIKAPKAAPASVPADDDLPPLIPPVKPVQMPVEKEAAKLATSPPKAAEPVTPAKVVEVKAAPPEVAKPSKPAAEPAPSKPAPVEPAVPAPAPRKLTFAEAVATPAPVKPQVEVIGTTPSETVSAPKPAPTPAKTPAKVEPVIKNDKGSGTESDSDDSVPELEEQDSAQTQTQQAQLAAAAEIDEEPVSKAKQSRSEKKARKAMSKLGLRQVTGVTRVTIRKSKNILFVITKPDVYKSPASDTYIVFGEAKIEDLSQQAQLAAAEKFKVQGEAVSNIQENTQTPTVQEESEEEEVDETGVEVKDIELVMSQANVSRAKAVRALKNNNNDIVNAIMVRFLQHPATAKWYDRRDSVFIEFCVADSKDVKVNFDKTKCGFSCLGGTDNVKHENEIDLFEAIDENESKHKRTDRSVLCYLRKAQPGKPWPRLTKEKPKPSWLSVDFNNWKDWEDDSDEEMGNFDQFSDMMNNMGGEDDLPDLDDESADSDDENMNGEMNVNGVTTVIGSGVPGSHPPTAPYPHMSNHHQSSMGYDYLWGGHPQYGPAMGTSAGHGMQQKQPTPGMGQPQSQHHFQGHGQYQLNGGIESSHQPPVAGPPNMPLTGSQYWNRSNPGPQQISYNSHTHHHQQHQQPQHYGMMPNGMPYYQHQPQHPSLPSPQQQQQQPPAPPPPPPPQQQQSQAQGQAQLMPPAAQNFTPPRGSPQHHSLGRGGTGSPLPVGMSSATMLSPSAVQDSGSPKAHNRERSPHASNVGLSTVMQGHTREAVKEVDASYNGMERAPVAQRLPKSDTYQPKPVGPPSDYRQHPEQPAAQRPEMASSVRDSAMNTPPQSVSSQLSASTPPRASAAPAVSESPTSAPGPPTVSSNLDSTPPQISTPPNVSSAPSQAAPSRLSSPPLMMQGLRPETSPAGSKHLSVGSSSCSLPAPPSKSPATAPSVSSPSSEAAHQAKSLFPPMASKPAITVPPPALVPTSSYSTPTPISSLQQLVQGSKPPLMMSGAHHEKPGPPKLMSATPSVSAKSSFAGVAPPLMSVTGPSTSTSPGSCLSTSASPMSVSKPPSVGSKPCDPVPTTQPQTYTPPAADSGLSTSSAASLPPGGVNPTSSAAHENPTVRPLCTLPLQTTQASRTAPVSAPPALVSVPPSMGTSSGVVHSSNSEQPPANTTTPRVLKQLSPKPEHHGHSEDMKALDTRRNGKPEEHLLQLDSGTRRTPEKVEATETNKSELRSLKSLTDPPGKPSQTTVGPDQKPKNKQTEGGESEDSMVEQTPLRKSSHLHSTRVEHLTDDESFDSQFDGNSTFDTPSRISVSSVLEKSSLVGDDSSCVDDSTHFDSSFHLRKDTSQFDSTSRAEEEEEEETSTAFDTTRDSSFSVEDSRDDTLDSTRDGEMSQAEETKESCQITGESILESSLNNTSQMEERSVDSSDVSNSHSLVSSQPGHQGPEAQWEPRGLDTPDSAGRISIKTTVNETMTPPSFKIRDENFIAFSTPAEGPAVHPLQPVTDQTVSAAGGQTPGKQRKPRAPKAVWTKTPAPEEAQRKPRGRTPKVEKMKTEEEGDNKEEAVKGRKRKKSVRADAKDASDICGAPTGEVDPITATIEAVLASTLNASAEKPKKVKRVKKQHQEGSVMKTSKQDADKTADDAEENDDDSSTAAGESNRRRVATEEQVQFPLQHGWRREIRVRKMENRMKGETWYYTPCGRRMKQFPEIIKYLNRHTDSVVTREHFSFSPRMPVGDFYEERESPEGMKWVLLANEEVPSMIMAITGRRGRPPNPDKEKPRRARAVRGGPARRPGRPPKPKMIDLLSKVDAKLLKRLEAKEALTEEEKEKLAKIKKKMKRKARIKRREDAKIKKMKAEKKKAKLEQDAKDLELKAEPTDPTAPQVTQPASAAEPKKPGRRRSVKVEPPPRVQQTDEERIAQGKRVLGARSKAKALAKAQAEAEAAAQAAQAAKRAAERRAQAQRRLEERKRQQLIAEELKKPTEDMCLTDHKLLPELSRIPGLVLSGTAFAHCLVVVEFLHGYGKVIGLNIPKDIPSLATLQEGLLGLGDSQGEVQDLVIKLVEAALHDPGLPSYYQSVKILGDKLVELELTRSTVSEVLRIFLEAHGYDTEVCNTMRTKPFHTLPPD</sequence>
<dbReference type="EMBL" id="CM024793">
    <property type="protein sequence ID" value="KAG8002535.1"/>
    <property type="molecule type" value="Genomic_DNA"/>
</dbReference>
<proteinExistence type="predicted"/>
<evidence type="ECO:0000313" key="2">
    <source>
        <dbReference type="Proteomes" id="UP000805704"/>
    </source>
</evidence>
<organism evidence="1 2">
    <name type="scientific">Nibea albiflora</name>
    <name type="common">Yellow drum</name>
    <name type="synonym">Corvina albiflora</name>
    <dbReference type="NCBI Taxonomy" id="240163"/>
    <lineage>
        <taxon>Eukaryota</taxon>
        <taxon>Metazoa</taxon>
        <taxon>Chordata</taxon>
        <taxon>Craniata</taxon>
        <taxon>Vertebrata</taxon>
        <taxon>Euteleostomi</taxon>
        <taxon>Actinopterygii</taxon>
        <taxon>Neopterygii</taxon>
        <taxon>Teleostei</taxon>
        <taxon>Neoteleostei</taxon>
        <taxon>Acanthomorphata</taxon>
        <taxon>Eupercaria</taxon>
        <taxon>Sciaenidae</taxon>
        <taxon>Nibea</taxon>
    </lineage>
</organism>
<gene>
    <name evidence="1" type="primary">PRIM1</name>
    <name evidence="1" type="ORF">GBF38_014986</name>
</gene>
<protein>
    <submittedName>
        <fullName evidence="1">DNA primase small subunit</fullName>
    </submittedName>
</protein>
<accession>A0ACB7EKZ8</accession>
<name>A0ACB7EKZ8_NIBAL</name>